<dbReference type="Pfam" id="PF08338">
    <property type="entry name" value="DUF1731"/>
    <property type="match status" value="1"/>
</dbReference>
<evidence type="ECO:0000259" key="2">
    <source>
        <dbReference type="Pfam" id="PF01370"/>
    </source>
</evidence>
<dbReference type="CDD" id="cd05242">
    <property type="entry name" value="SDR_a8"/>
    <property type="match status" value="1"/>
</dbReference>
<evidence type="ECO:0000313" key="7">
    <source>
        <dbReference type="Proteomes" id="UP000256345"/>
    </source>
</evidence>
<dbReference type="PANTHER" id="PTHR11092:SF0">
    <property type="entry name" value="EPIMERASE FAMILY PROTEIN SDR39U1"/>
    <property type="match status" value="1"/>
</dbReference>
<dbReference type="Proteomes" id="UP000035579">
    <property type="component" value="Chromosome"/>
</dbReference>
<dbReference type="Gene3D" id="3.40.50.720">
    <property type="entry name" value="NAD(P)-binding Rossmann-like Domain"/>
    <property type="match status" value="1"/>
</dbReference>
<dbReference type="Pfam" id="PF01370">
    <property type="entry name" value="Epimerase"/>
    <property type="match status" value="1"/>
</dbReference>
<evidence type="ECO:0000313" key="4">
    <source>
        <dbReference type="EMBL" id="AKJ01341.1"/>
    </source>
</evidence>
<dbReference type="EMBL" id="QUMU01000003">
    <property type="protein sequence ID" value="REG34163.1"/>
    <property type="molecule type" value="Genomic_DNA"/>
</dbReference>
<evidence type="ECO:0000256" key="1">
    <source>
        <dbReference type="ARBA" id="ARBA00009353"/>
    </source>
</evidence>
<dbReference type="AlphaFoldDB" id="A0AAC8Q6C8"/>
<accession>A0AAC8Q6C8</accession>
<sequence>MGTTRRVVLAGGSGFLGRSLARELEAQGYQAVILTRSPSQDDAREVAWDGRTPGAWCAWLEGAVAVVNLAGRSVDCRYTPENRREILSSRLDSVRVLGEAIRRCATPPGVWVQAASLAILGNSGEAVRDERSAPGEGFSVDVCLQWEQAFAEQRSPATRQVLLRIGFTLGRDGGALDKLARLTRWGLGGSVGSGTQYVSWLHIDDLNALFLRAIENPAMEGVYNATGPAPVTNAELMRTLRRVLRRPWSPPVPAWAVRLGARVLGTEAELALSGRRGMPQRLLAEGFTFRYVNLEEALRDLLVPSR</sequence>
<dbReference type="KEGG" id="age:AA314_02967"/>
<reference evidence="5 7" key="2">
    <citation type="submission" date="2018-08" db="EMBL/GenBank/DDBJ databases">
        <title>Genomic Encyclopedia of Archaeal and Bacterial Type Strains, Phase II (KMG-II): from individual species to whole genera.</title>
        <authorList>
            <person name="Goeker M."/>
        </authorList>
    </citation>
    <scope>NUCLEOTIDE SEQUENCE [LARGE SCALE GENOMIC DNA]</scope>
    <source>
        <strain evidence="5 7">DSM 2261</strain>
    </source>
</reference>
<name>A0AAC8Q6C8_9BACT</name>
<feature type="domain" description="NAD-dependent epimerase/dehydratase" evidence="2">
    <location>
        <begin position="7"/>
        <end position="224"/>
    </location>
</feature>
<dbReference type="InterPro" id="IPR013549">
    <property type="entry name" value="DUF1731"/>
</dbReference>
<gene>
    <name evidence="4" type="ORF">AA314_02967</name>
    <name evidence="5" type="ORF">ATI61_10344</name>
</gene>
<dbReference type="InterPro" id="IPR010099">
    <property type="entry name" value="SDR39U1"/>
</dbReference>
<organism evidence="4 6">
    <name type="scientific">Archangium gephyra</name>
    <dbReference type="NCBI Taxonomy" id="48"/>
    <lineage>
        <taxon>Bacteria</taxon>
        <taxon>Pseudomonadati</taxon>
        <taxon>Myxococcota</taxon>
        <taxon>Myxococcia</taxon>
        <taxon>Myxococcales</taxon>
        <taxon>Cystobacterineae</taxon>
        <taxon>Archangiaceae</taxon>
        <taxon>Archangium</taxon>
    </lineage>
</organism>
<dbReference type="PANTHER" id="PTHR11092">
    <property type="entry name" value="SUGAR NUCLEOTIDE EPIMERASE RELATED"/>
    <property type="match status" value="1"/>
</dbReference>
<dbReference type="Proteomes" id="UP000256345">
    <property type="component" value="Unassembled WGS sequence"/>
</dbReference>
<dbReference type="SUPFAM" id="SSF51735">
    <property type="entry name" value="NAD(P)-binding Rossmann-fold domains"/>
    <property type="match status" value="1"/>
</dbReference>
<evidence type="ECO:0000313" key="6">
    <source>
        <dbReference type="Proteomes" id="UP000035579"/>
    </source>
</evidence>
<keyword evidence="7" id="KW-1185">Reference proteome</keyword>
<reference evidence="4 6" key="1">
    <citation type="submission" date="2015-05" db="EMBL/GenBank/DDBJ databases">
        <title>Genome assembly of Archangium gephyra DSM 2261.</title>
        <authorList>
            <person name="Sharma G."/>
            <person name="Subramanian S."/>
        </authorList>
    </citation>
    <scope>NUCLEOTIDE SEQUENCE [LARGE SCALE GENOMIC DNA]</scope>
    <source>
        <strain evidence="4 6">DSM 2261</strain>
    </source>
</reference>
<proteinExistence type="inferred from homology"/>
<evidence type="ECO:0000313" key="5">
    <source>
        <dbReference type="EMBL" id="REG34163.1"/>
    </source>
</evidence>
<dbReference type="InterPro" id="IPR001509">
    <property type="entry name" value="Epimerase_deHydtase"/>
</dbReference>
<dbReference type="RefSeq" id="WP_047855947.1">
    <property type="nucleotide sequence ID" value="NZ_CP011509.1"/>
</dbReference>
<dbReference type="InterPro" id="IPR036291">
    <property type="entry name" value="NAD(P)-bd_dom_sf"/>
</dbReference>
<comment type="similarity">
    <text evidence="1">Belongs to the NAD(P)-dependent epimerase/dehydratase family. SDR39U1 subfamily.</text>
</comment>
<evidence type="ECO:0000259" key="3">
    <source>
        <dbReference type="Pfam" id="PF08338"/>
    </source>
</evidence>
<dbReference type="NCBIfam" id="TIGR01777">
    <property type="entry name" value="yfcH"/>
    <property type="match status" value="1"/>
</dbReference>
<dbReference type="EMBL" id="CP011509">
    <property type="protein sequence ID" value="AKJ01341.1"/>
    <property type="molecule type" value="Genomic_DNA"/>
</dbReference>
<feature type="domain" description="DUF1731" evidence="3">
    <location>
        <begin position="252"/>
        <end position="301"/>
    </location>
</feature>
<protein>
    <submittedName>
        <fullName evidence="4">Cell division inhibitor</fullName>
    </submittedName>
</protein>